<sequence length="612" mass="68880">MENKSKSIRLDQGVFKVILFASLVIIISVLLVGTIVYFITEKEAVKKLKEKDLAFIAESIASSVNGRIERAKETSSLLAQDPGIIRWVSSGEQDVQAGKDAMDRIKKLAKEFDYSNAFIVSTITKHYWGENGSIIGTLKESNPEDQWFFKILAAKQEATVQLDYNAQRQDTFVFVNVLMGDINNPVAVAGVGMSLKSLSEEFTNYKYGKNSNLWLVDGTGKIHLSDKLEHDGQMLEAFLPNPIKSIVMTAGQKEGESNFQPHIMEYTNEKGELIDLISYPIKASANWRLVYQIPRSETVGFLSTIKVNTVAAALISIFAIIFIFYYVSTRLANPFKRALQLNEELESKVLERTKELLEQKEKLVDSIDYAKRIQEAILPPKERLNNLWNEHFLIWNPRDTVGGDFYWVKTFDSGYLVAVGDCTGHGVPGAFMTMVSVSILNQITNESNKEDPAHILQRLNELIKQTLQQEQGRSRTDDGLDLGLCYVSNEGSLIFAGAKSTLYVSDGQELKIFKGDRKSIGYNKTDNSYLFTNTAVEANKTASVYMISDGFIDQNGGPKNYSFGRQRFVQMLQEVMNMPLSEQEPYFRGRLETYSNGEPQRDDITLLAFKVG</sequence>
<feature type="domain" description="PPM-type phosphatase" evidence="3">
    <location>
        <begin position="389"/>
        <end position="611"/>
    </location>
</feature>
<evidence type="ECO:0000256" key="2">
    <source>
        <dbReference type="SAM" id="Phobius"/>
    </source>
</evidence>
<gene>
    <name evidence="4" type="ORF">GC093_05675</name>
</gene>
<dbReference type="PANTHER" id="PTHR43156">
    <property type="entry name" value="STAGE II SPORULATION PROTEIN E-RELATED"/>
    <property type="match status" value="1"/>
</dbReference>
<evidence type="ECO:0000259" key="3">
    <source>
        <dbReference type="SMART" id="SM00331"/>
    </source>
</evidence>
<keyword evidence="2" id="KW-0812">Transmembrane</keyword>
<dbReference type="Pfam" id="PF07228">
    <property type="entry name" value="SpoIIE"/>
    <property type="match status" value="1"/>
</dbReference>
<evidence type="ECO:0000256" key="1">
    <source>
        <dbReference type="ARBA" id="ARBA00022801"/>
    </source>
</evidence>
<organism evidence="4 5">
    <name type="scientific">Paenibacillus foliorum</name>
    <dbReference type="NCBI Taxonomy" id="2654974"/>
    <lineage>
        <taxon>Bacteria</taxon>
        <taxon>Bacillati</taxon>
        <taxon>Bacillota</taxon>
        <taxon>Bacilli</taxon>
        <taxon>Bacillales</taxon>
        <taxon>Paenibacillaceae</taxon>
        <taxon>Paenibacillus</taxon>
    </lineage>
</organism>
<dbReference type="InterPro" id="IPR052016">
    <property type="entry name" value="Bact_Sigma-Reg"/>
</dbReference>
<dbReference type="RefSeq" id="WP_171650923.1">
    <property type="nucleotide sequence ID" value="NZ_WHOD01000022.1"/>
</dbReference>
<reference evidence="4" key="1">
    <citation type="submission" date="2019-10" db="EMBL/GenBank/DDBJ databases">
        <title>Description of Paenibacillus glebae sp. nov.</title>
        <authorList>
            <person name="Carlier A."/>
            <person name="Qi S."/>
        </authorList>
    </citation>
    <scope>NUCLEOTIDE SEQUENCE</scope>
    <source>
        <strain evidence="4">LMG 31456</strain>
    </source>
</reference>
<dbReference type="InterPro" id="IPR001932">
    <property type="entry name" value="PPM-type_phosphatase-like_dom"/>
</dbReference>
<dbReference type="GO" id="GO:0016791">
    <property type="term" value="F:phosphatase activity"/>
    <property type="evidence" value="ECO:0007669"/>
    <property type="project" value="TreeGrafter"/>
</dbReference>
<evidence type="ECO:0000313" key="5">
    <source>
        <dbReference type="Proteomes" id="UP000641588"/>
    </source>
</evidence>
<dbReference type="PANTHER" id="PTHR43156:SF9">
    <property type="entry name" value="HAMP DOMAIN-CONTAINING PROTEIN"/>
    <property type="match status" value="1"/>
</dbReference>
<proteinExistence type="predicted"/>
<feature type="transmembrane region" description="Helical" evidence="2">
    <location>
        <begin position="17"/>
        <end position="39"/>
    </location>
</feature>
<dbReference type="Proteomes" id="UP000641588">
    <property type="component" value="Unassembled WGS sequence"/>
</dbReference>
<keyword evidence="1" id="KW-0378">Hydrolase</keyword>
<feature type="transmembrane region" description="Helical" evidence="2">
    <location>
        <begin position="305"/>
        <end position="327"/>
    </location>
</feature>
<protein>
    <submittedName>
        <fullName evidence="4">SpoIIE family protein phosphatase</fullName>
    </submittedName>
</protein>
<dbReference type="SMART" id="SM00331">
    <property type="entry name" value="PP2C_SIG"/>
    <property type="match status" value="1"/>
</dbReference>
<dbReference type="AlphaFoldDB" id="A0A972GR79"/>
<keyword evidence="5" id="KW-1185">Reference proteome</keyword>
<name>A0A972GR79_9BACL</name>
<dbReference type="Gene3D" id="3.30.450.20">
    <property type="entry name" value="PAS domain"/>
    <property type="match status" value="1"/>
</dbReference>
<keyword evidence="2" id="KW-1133">Transmembrane helix</keyword>
<comment type="caution">
    <text evidence="4">The sequence shown here is derived from an EMBL/GenBank/DDBJ whole genome shotgun (WGS) entry which is preliminary data.</text>
</comment>
<dbReference type="EMBL" id="WHOD01000022">
    <property type="protein sequence ID" value="NOU92718.1"/>
    <property type="molecule type" value="Genomic_DNA"/>
</dbReference>
<accession>A0A972GR79</accession>
<evidence type="ECO:0000313" key="4">
    <source>
        <dbReference type="EMBL" id="NOU92718.1"/>
    </source>
</evidence>
<dbReference type="InterPro" id="IPR036457">
    <property type="entry name" value="PPM-type-like_dom_sf"/>
</dbReference>
<dbReference type="Gene3D" id="3.60.40.10">
    <property type="entry name" value="PPM-type phosphatase domain"/>
    <property type="match status" value="1"/>
</dbReference>
<keyword evidence="2" id="KW-0472">Membrane</keyword>